<evidence type="ECO:0000313" key="4">
    <source>
        <dbReference type="EMBL" id="EHI54681.1"/>
    </source>
</evidence>
<gene>
    <name evidence="4" type="ORF">HMPREF9333_02140</name>
</gene>
<dbReference type="Pfam" id="PF08534">
    <property type="entry name" value="Redoxin"/>
    <property type="match status" value="1"/>
</dbReference>
<dbReference type="CDD" id="cd02966">
    <property type="entry name" value="TlpA_like_family"/>
    <property type="match status" value="1"/>
</dbReference>
<feature type="signal peptide" evidence="2">
    <location>
        <begin position="1"/>
        <end position="22"/>
    </location>
</feature>
<comment type="caution">
    <text evidence="4">The sequence shown here is derived from an EMBL/GenBank/DDBJ whole genome shotgun (WGS) entry which is preliminary data.</text>
</comment>
<dbReference type="PROSITE" id="PS51257">
    <property type="entry name" value="PROKAR_LIPOPROTEIN"/>
    <property type="match status" value="1"/>
</dbReference>
<feature type="chain" id="PRO_5039272680" description="Thioredoxin domain-containing protein" evidence="2">
    <location>
        <begin position="23"/>
        <end position="216"/>
    </location>
</feature>
<dbReference type="PANTHER" id="PTHR42852">
    <property type="entry name" value="THIOL:DISULFIDE INTERCHANGE PROTEIN DSBE"/>
    <property type="match status" value="1"/>
</dbReference>
<evidence type="ECO:0000256" key="2">
    <source>
        <dbReference type="SAM" id="SignalP"/>
    </source>
</evidence>
<dbReference type="SUPFAM" id="SSF52833">
    <property type="entry name" value="Thioredoxin-like"/>
    <property type="match status" value="1"/>
</dbReference>
<dbReference type="STRING" id="679200.HMPREF9333_02140"/>
<protein>
    <recommendedName>
        <fullName evidence="3">Thioredoxin domain-containing protein</fullName>
    </recommendedName>
</protein>
<dbReference type="InterPro" id="IPR050553">
    <property type="entry name" value="Thioredoxin_ResA/DsbE_sf"/>
</dbReference>
<reference evidence="4 5" key="1">
    <citation type="submission" date="2011-08" db="EMBL/GenBank/DDBJ databases">
        <title>The Genome Sequence of Johnsonella ignava ATCC 51276.</title>
        <authorList>
            <consortium name="The Broad Institute Genome Sequencing Platform"/>
            <person name="Earl A."/>
            <person name="Ward D."/>
            <person name="Feldgarden M."/>
            <person name="Gevers D."/>
            <person name="Izard J."/>
            <person name="Blanton J.M."/>
            <person name="Baranova O.V."/>
            <person name="Dewhirst F.E."/>
            <person name="Young S.K."/>
            <person name="Zeng Q."/>
            <person name="Gargeya S."/>
            <person name="Fitzgerald M."/>
            <person name="Haas B."/>
            <person name="Abouelleil A."/>
            <person name="Alvarado L."/>
            <person name="Arachchi H.M."/>
            <person name="Berlin A."/>
            <person name="Brown A."/>
            <person name="Chapman S.B."/>
            <person name="Chen Z."/>
            <person name="Dunbar C."/>
            <person name="Freedman E."/>
            <person name="Gearin G."/>
            <person name="Gellesch M."/>
            <person name="Goldberg J."/>
            <person name="Griggs A."/>
            <person name="Gujja S."/>
            <person name="Heiman D."/>
            <person name="Howarth C."/>
            <person name="Larson L."/>
            <person name="Lui A."/>
            <person name="MacDonald P.J.P."/>
            <person name="Montmayeur A."/>
            <person name="Murphy C."/>
            <person name="Neiman D."/>
            <person name="Pearson M."/>
            <person name="Priest M."/>
            <person name="Roberts A."/>
            <person name="Saif S."/>
            <person name="Shea T."/>
            <person name="Shenoy N."/>
            <person name="Sisk P."/>
            <person name="Stolte C."/>
            <person name="Sykes S."/>
            <person name="Wortman J."/>
            <person name="Nusbaum C."/>
            <person name="Birren B."/>
        </authorList>
    </citation>
    <scope>NUCLEOTIDE SEQUENCE [LARGE SCALE GENOMIC DNA]</scope>
    <source>
        <strain evidence="4 5">ATCC 51276</strain>
    </source>
</reference>
<proteinExistence type="predicted"/>
<keyword evidence="2" id="KW-0732">Signal</keyword>
<dbReference type="HOGENOM" id="CLU_042529_11_4_9"/>
<evidence type="ECO:0000313" key="5">
    <source>
        <dbReference type="Proteomes" id="UP000003011"/>
    </source>
</evidence>
<accession>G5GKP7</accession>
<dbReference type="PANTHER" id="PTHR42852:SF16">
    <property type="entry name" value="THIOL:DISULFIDE INTERCHANGE PROTEIN TLPA"/>
    <property type="match status" value="1"/>
</dbReference>
<evidence type="ECO:0000259" key="3">
    <source>
        <dbReference type="PROSITE" id="PS51352"/>
    </source>
</evidence>
<feature type="domain" description="Thioredoxin" evidence="3">
    <location>
        <begin position="74"/>
        <end position="216"/>
    </location>
</feature>
<keyword evidence="5" id="KW-1185">Reference proteome</keyword>
<sequence>MKKIKLLKPALTAIMLTAAIMASGCSQQGAGKENNTESVNKSTDAKSAGENKDMEVKNANIDEKTKNDESTAEANKGDIAPDFDLVDMDGNEFKLSEQKGKKVYVKFWASWCSACLAGMDELNKMSGEDNDFEVVTIVTPGVNGEMGKEDFIKWFKSQNYSNIRVLFDESGKSLEDYQVRAFPTAAYIGSDGVLVTTQLGNSSSAKIRDAFAKHVK</sequence>
<feature type="compositionally biased region" description="Basic and acidic residues" evidence="1">
    <location>
        <begin position="43"/>
        <end position="69"/>
    </location>
</feature>
<dbReference type="Proteomes" id="UP000003011">
    <property type="component" value="Unassembled WGS sequence"/>
</dbReference>
<dbReference type="eggNOG" id="COG0526">
    <property type="taxonomic scope" value="Bacteria"/>
</dbReference>
<dbReference type="InterPro" id="IPR013766">
    <property type="entry name" value="Thioredoxin_domain"/>
</dbReference>
<evidence type="ECO:0000256" key="1">
    <source>
        <dbReference type="SAM" id="MobiDB-lite"/>
    </source>
</evidence>
<feature type="region of interest" description="Disordered" evidence="1">
    <location>
        <begin position="27"/>
        <end position="78"/>
    </location>
</feature>
<dbReference type="PROSITE" id="PS51352">
    <property type="entry name" value="THIOREDOXIN_2"/>
    <property type="match status" value="1"/>
</dbReference>
<dbReference type="InterPro" id="IPR036249">
    <property type="entry name" value="Thioredoxin-like_sf"/>
</dbReference>
<dbReference type="Gene3D" id="3.40.30.10">
    <property type="entry name" value="Glutaredoxin"/>
    <property type="match status" value="1"/>
</dbReference>
<name>G5GKP7_9FIRM</name>
<dbReference type="RefSeq" id="WP_005542111.1">
    <property type="nucleotide sequence ID" value="NZ_JH378841.1"/>
</dbReference>
<dbReference type="InterPro" id="IPR013740">
    <property type="entry name" value="Redoxin"/>
</dbReference>
<organism evidence="4 5">
    <name type="scientific">Johnsonella ignava ATCC 51276</name>
    <dbReference type="NCBI Taxonomy" id="679200"/>
    <lineage>
        <taxon>Bacteria</taxon>
        <taxon>Bacillati</taxon>
        <taxon>Bacillota</taxon>
        <taxon>Clostridia</taxon>
        <taxon>Lachnospirales</taxon>
        <taxon>Lachnospiraceae</taxon>
        <taxon>Johnsonella</taxon>
    </lineage>
</organism>
<dbReference type="AlphaFoldDB" id="G5GKP7"/>
<dbReference type="GO" id="GO:0016491">
    <property type="term" value="F:oxidoreductase activity"/>
    <property type="evidence" value="ECO:0007669"/>
    <property type="project" value="InterPro"/>
</dbReference>
<dbReference type="EMBL" id="ACZL01000045">
    <property type="protein sequence ID" value="EHI54681.1"/>
    <property type="molecule type" value="Genomic_DNA"/>
</dbReference>